<organism evidence="1 2">
    <name type="scientific">Vermiconidia calcicola</name>
    <dbReference type="NCBI Taxonomy" id="1690605"/>
    <lineage>
        <taxon>Eukaryota</taxon>
        <taxon>Fungi</taxon>
        <taxon>Dikarya</taxon>
        <taxon>Ascomycota</taxon>
        <taxon>Pezizomycotina</taxon>
        <taxon>Dothideomycetes</taxon>
        <taxon>Dothideomycetidae</taxon>
        <taxon>Mycosphaerellales</taxon>
        <taxon>Extremaceae</taxon>
        <taxon>Vermiconidia</taxon>
    </lineage>
</organism>
<dbReference type="EMBL" id="JAUTXU010000139">
    <property type="protein sequence ID" value="KAK3704407.1"/>
    <property type="molecule type" value="Genomic_DNA"/>
</dbReference>
<protein>
    <submittedName>
        <fullName evidence="1">Uncharacterized protein</fullName>
    </submittedName>
</protein>
<accession>A0ACC3MV71</accession>
<name>A0ACC3MV71_9PEZI</name>
<dbReference type="Proteomes" id="UP001281147">
    <property type="component" value="Unassembled WGS sequence"/>
</dbReference>
<gene>
    <name evidence="1" type="ORF">LTR37_013830</name>
</gene>
<evidence type="ECO:0000313" key="2">
    <source>
        <dbReference type="Proteomes" id="UP001281147"/>
    </source>
</evidence>
<sequence>MTKTQAQKARDRRNANIVNHFDTNYGRDDTKLEIWQKLCEDLGFEVGSSVSECKSELKGIYVNIVDFVAAKQANEEVRIFRSYKALQAYTLRTDRFFPLKCAKQSPILKWMLVTL</sequence>
<proteinExistence type="predicted"/>
<evidence type="ECO:0000313" key="1">
    <source>
        <dbReference type="EMBL" id="KAK3704407.1"/>
    </source>
</evidence>
<comment type="caution">
    <text evidence="1">The sequence shown here is derived from an EMBL/GenBank/DDBJ whole genome shotgun (WGS) entry which is preliminary data.</text>
</comment>
<reference evidence="1" key="1">
    <citation type="submission" date="2023-07" db="EMBL/GenBank/DDBJ databases">
        <title>Black Yeasts Isolated from many extreme environments.</title>
        <authorList>
            <person name="Coleine C."/>
            <person name="Stajich J.E."/>
            <person name="Selbmann L."/>
        </authorList>
    </citation>
    <scope>NUCLEOTIDE SEQUENCE</scope>
    <source>
        <strain evidence="1">CCFEE 5714</strain>
    </source>
</reference>
<keyword evidence="2" id="KW-1185">Reference proteome</keyword>